<evidence type="ECO:0000259" key="2">
    <source>
        <dbReference type="Pfam" id="PF01966"/>
    </source>
</evidence>
<dbReference type="PANTHER" id="PTHR36528:SF1">
    <property type="entry name" value="CRISPR SYSTEM SINGLE-STRAND-SPECIFIC DEOXYRIBONUCLEASE CAS10_CSM1 (SUBTYPE III-A)"/>
    <property type="match status" value="1"/>
</dbReference>
<dbReference type="SUPFAM" id="SSF109604">
    <property type="entry name" value="HD-domain/PDEase-like"/>
    <property type="match status" value="1"/>
</dbReference>
<dbReference type="PANTHER" id="PTHR36528">
    <property type="entry name" value="CRISPR SYSTEM SINGLE-STRAND-SPECIFIC DEOXYRIBONUCLEASE CAS10/CSM1 (SUBTYPE III-A)"/>
    <property type="match status" value="1"/>
</dbReference>
<evidence type="ECO:0000313" key="4">
    <source>
        <dbReference type="Proteomes" id="UP000001015"/>
    </source>
</evidence>
<dbReference type="eggNOG" id="arCOG02666">
    <property type="taxonomic scope" value="Archaea"/>
</dbReference>
<dbReference type="KEGG" id="sto:STK_00120"/>
<dbReference type="InterPro" id="IPR043128">
    <property type="entry name" value="Rev_trsase/Diguanyl_cyclase"/>
</dbReference>
<dbReference type="STRING" id="273063.STK_00120"/>
<sequence>MTLRGKLNLPEFKVVFDGEDGKVYECNIDLENKIVDTLAHMALISCEIAKNDEKKAMDIYADIVSMLYKLPMFISYAPTIKKEDEGSKERKGNYVPTAFEYFFIYTIARHLTDITVDKNTSLKDIFEKLENFEHTDTLRSLIRLYFPSIREIYEALINTPADTRPGFNFTSLASHLQLTSLISWLLQPHSIDLSYLRVASLLHDLGKLINPRHHVAEAINILEKLQNKLKSGEACIKLERVKELVASHHGDSESIVQIADRLASSADRLTKLVNEALEHIEYGKEIKECFNKEREESYECFTNLGKEKYEKASKDIYKFILSQVISLEIVKNEEAKVFPFIPEKVERSSNEIKPVRPIGYLVYIDVPSIQRFITNFPKLRDMSFASMLVDFLVTVYSFMLIDTEFVSKTKSRLPAEALLSGYGGHSYIVVRKDICDGDCYKKIKDIFKGIKLLSDLDLRLQVSVAEFAYDNYIKNYNEVWDEIRQQFSERYLVDFEEKIYSVGLHRVCDNCGIRPAVNEKLGEYLCSRCYEIRELSSTRGFISKVNSTYLLSVEVTPEEIAKEVFGDNYAEYAMEFIAGYKKLEDTRYVSIIKADGNRGSIIFSASATFSDYVDKSFRLDYGVKRAFYETLIELANAEMELSKSAKGLLLTSRVLSGVLYLGGDDITLLVPSIVAIPFAVKFFEKATQLTGFTFKVGIVSVKPDHPIQFAFQAADELMERSKIKPEDGISSTKNLSEYNKTSIACMVFSSTLASKSVVHSEISKYKRQNNSYLVVTNDIRKVKELLELAKLYEFKDVVSLYNSENDKKEVREKLRQLEDIVSYAETNFNTSNGYLKTLAYILRQIARSDKPYDKEILKKLVERKEGSLKEIPLYDYYFILKTFRVGVG</sequence>
<dbReference type="Proteomes" id="UP000001015">
    <property type="component" value="Chromosome"/>
</dbReference>
<protein>
    <recommendedName>
        <fullName evidence="2">HD domain-containing protein</fullName>
    </recommendedName>
</protein>
<evidence type="ECO:0000256" key="1">
    <source>
        <dbReference type="SAM" id="Coils"/>
    </source>
</evidence>
<feature type="domain" description="HD" evidence="2">
    <location>
        <begin position="187"/>
        <end position="263"/>
    </location>
</feature>
<accession>Q977D4</accession>
<evidence type="ECO:0000313" key="3">
    <source>
        <dbReference type="EMBL" id="BAB64960.1"/>
    </source>
</evidence>
<dbReference type="InterPro" id="IPR006674">
    <property type="entry name" value="HD_domain"/>
</dbReference>
<organism evidence="3 4">
    <name type="scientific">Sulfurisphaera tokodaii (strain DSM 16993 / JCM 10545 / NBRC 100140 / 7)</name>
    <name type="common">Sulfolobus tokodaii</name>
    <dbReference type="NCBI Taxonomy" id="273063"/>
    <lineage>
        <taxon>Archaea</taxon>
        <taxon>Thermoproteota</taxon>
        <taxon>Thermoprotei</taxon>
        <taxon>Sulfolobales</taxon>
        <taxon>Sulfolobaceae</taxon>
        <taxon>Sulfurisphaera</taxon>
    </lineage>
</organism>
<dbReference type="EMBL" id="BA000023">
    <property type="protein sequence ID" value="BAB64960.1"/>
    <property type="molecule type" value="Genomic_DNA"/>
</dbReference>
<dbReference type="Gene3D" id="1.10.3210.10">
    <property type="entry name" value="Hypothetical protein af1432"/>
    <property type="match status" value="1"/>
</dbReference>
<gene>
    <name evidence="3" type="primary">ST0012</name>
    <name evidence="3" type="ordered locus">STK_00120</name>
</gene>
<dbReference type="AlphaFoldDB" id="Q977D4"/>
<dbReference type="OrthoDB" id="44247at2157"/>
<dbReference type="GeneID" id="1457884"/>
<reference evidence="4" key="1">
    <citation type="journal article" date="2001" name="DNA Res.">
        <title>Complete genome sequence of an aerobic thermoacidophilic Crenarchaeon, Sulfolobus tokodaii strain7.</title>
        <authorList>
            <person name="Kawarabayasi Y."/>
            <person name="Hino Y."/>
            <person name="Horikawa H."/>
            <person name="Jin-no K."/>
            <person name="Takahashi M."/>
            <person name="Sekine M."/>
            <person name="Baba S."/>
            <person name="Ankai A."/>
            <person name="Kosugi H."/>
            <person name="Hosoyama A."/>
            <person name="Fukui S."/>
            <person name="Nagai Y."/>
            <person name="Nishijima K."/>
            <person name="Otsuka R."/>
            <person name="Nakazawa H."/>
            <person name="Takamiya M."/>
            <person name="Kato Y."/>
            <person name="Yoshizawa T."/>
            <person name="Tanaka T."/>
            <person name="Kudoh Y."/>
            <person name="Yamazaki J."/>
            <person name="Kushida N."/>
            <person name="Oguchi A."/>
            <person name="Aoki K."/>
            <person name="Masuda S."/>
            <person name="Yanagii M."/>
            <person name="Nishimura M."/>
            <person name="Yamagishi A."/>
            <person name="Oshima T."/>
            <person name="Kikuchi H."/>
        </authorList>
    </citation>
    <scope>NUCLEOTIDE SEQUENCE [LARGE SCALE GENOMIC DNA]</scope>
    <source>
        <strain evidence="4">DSM 16993 / JCM 10545 / NBRC 100140 / 7</strain>
    </source>
</reference>
<dbReference type="PATRIC" id="fig|273063.9.peg.19"/>
<proteinExistence type="predicted"/>
<feature type="coiled-coil region" evidence="1">
    <location>
        <begin position="800"/>
        <end position="827"/>
    </location>
</feature>
<dbReference type="RefSeq" id="WP_010977942.1">
    <property type="nucleotide sequence ID" value="NC_003106.2"/>
</dbReference>
<keyword evidence="4" id="KW-1185">Reference proteome</keyword>
<name>Q977D4_SULTO</name>
<keyword evidence="1" id="KW-0175">Coiled coil</keyword>
<dbReference type="Pfam" id="PF01966">
    <property type="entry name" value="HD"/>
    <property type="match status" value="1"/>
</dbReference>
<dbReference type="Gene3D" id="3.30.70.270">
    <property type="match status" value="1"/>
</dbReference>
<dbReference type="InterPro" id="IPR052117">
    <property type="entry name" value="Cas10/Csm1_subtype-III-A"/>
</dbReference>